<dbReference type="Pfam" id="PF01494">
    <property type="entry name" value="FAD_binding_3"/>
    <property type="match status" value="2"/>
</dbReference>
<evidence type="ECO:0000256" key="6">
    <source>
        <dbReference type="ARBA" id="ARBA00023033"/>
    </source>
</evidence>
<accession>A0A8J4FBK2</accession>
<keyword evidence="2" id="KW-0285">Flavoprotein</keyword>
<evidence type="ECO:0000256" key="3">
    <source>
        <dbReference type="ARBA" id="ARBA00022827"/>
    </source>
</evidence>
<reference evidence="9" key="1">
    <citation type="journal article" date="2021" name="Proc. Natl. Acad. Sci. U.S.A.">
        <title>Three genomes in the algal genus Volvox reveal the fate of a haploid sex-determining region after a transition to homothallism.</title>
        <authorList>
            <person name="Yamamoto K."/>
            <person name="Hamaji T."/>
            <person name="Kawai-Toyooka H."/>
            <person name="Matsuzaki R."/>
            <person name="Takahashi F."/>
            <person name="Nishimura Y."/>
            <person name="Kawachi M."/>
            <person name="Noguchi H."/>
            <person name="Minakuchi Y."/>
            <person name="Umen J.G."/>
            <person name="Toyoda A."/>
            <person name="Nozaki H."/>
        </authorList>
    </citation>
    <scope>NUCLEOTIDE SEQUENCE</scope>
    <source>
        <strain evidence="9">NIES-3780</strain>
    </source>
</reference>
<evidence type="ECO:0000256" key="4">
    <source>
        <dbReference type="ARBA" id="ARBA00022857"/>
    </source>
</evidence>
<dbReference type="InterPro" id="IPR036188">
    <property type="entry name" value="FAD/NAD-bd_sf"/>
</dbReference>
<feature type="compositionally biased region" description="Low complexity" evidence="7">
    <location>
        <begin position="500"/>
        <end position="513"/>
    </location>
</feature>
<dbReference type="PANTHER" id="PTHR46028">
    <property type="entry name" value="KYNURENINE 3-MONOOXYGENASE"/>
    <property type="match status" value="1"/>
</dbReference>
<evidence type="ECO:0000256" key="1">
    <source>
        <dbReference type="ARBA" id="ARBA00001974"/>
    </source>
</evidence>
<evidence type="ECO:0000256" key="2">
    <source>
        <dbReference type="ARBA" id="ARBA00022630"/>
    </source>
</evidence>
<comment type="caution">
    <text evidence="9">The sequence shown here is derived from an EMBL/GenBank/DDBJ whole genome shotgun (WGS) entry which is preliminary data.</text>
</comment>
<evidence type="ECO:0000313" key="10">
    <source>
        <dbReference type="Proteomes" id="UP000747399"/>
    </source>
</evidence>
<gene>
    <name evidence="9" type="ORF">Vafri_21408</name>
</gene>
<keyword evidence="5" id="KW-0560">Oxidoreductase</keyword>
<dbReference type="GO" id="GO:0004502">
    <property type="term" value="F:kynurenine 3-monooxygenase activity"/>
    <property type="evidence" value="ECO:0007669"/>
    <property type="project" value="TreeGrafter"/>
</dbReference>
<protein>
    <recommendedName>
        <fullName evidence="8">FAD-binding domain-containing protein</fullName>
    </recommendedName>
</protein>
<comment type="cofactor">
    <cofactor evidence="1">
        <name>FAD</name>
        <dbReference type="ChEBI" id="CHEBI:57692"/>
    </cofactor>
</comment>
<feature type="region of interest" description="Disordered" evidence="7">
    <location>
        <begin position="300"/>
        <end position="322"/>
    </location>
</feature>
<dbReference type="GO" id="GO:0071949">
    <property type="term" value="F:FAD binding"/>
    <property type="evidence" value="ECO:0007669"/>
    <property type="project" value="InterPro"/>
</dbReference>
<dbReference type="PRINTS" id="PR00420">
    <property type="entry name" value="RNGMNOXGNASE"/>
</dbReference>
<dbReference type="Gene3D" id="3.50.50.60">
    <property type="entry name" value="FAD/NAD(P)-binding domain"/>
    <property type="match status" value="2"/>
</dbReference>
<organism evidence="9 10">
    <name type="scientific">Volvox africanus</name>
    <dbReference type="NCBI Taxonomy" id="51714"/>
    <lineage>
        <taxon>Eukaryota</taxon>
        <taxon>Viridiplantae</taxon>
        <taxon>Chlorophyta</taxon>
        <taxon>core chlorophytes</taxon>
        <taxon>Chlorophyceae</taxon>
        <taxon>CS clade</taxon>
        <taxon>Chlamydomonadales</taxon>
        <taxon>Volvocaceae</taxon>
        <taxon>Volvox</taxon>
    </lineage>
</organism>
<evidence type="ECO:0000313" key="9">
    <source>
        <dbReference type="EMBL" id="GIL68122.1"/>
    </source>
</evidence>
<keyword evidence="10" id="KW-1185">Reference proteome</keyword>
<feature type="region of interest" description="Disordered" evidence="7">
    <location>
        <begin position="500"/>
        <end position="519"/>
    </location>
</feature>
<dbReference type="PANTHER" id="PTHR46028:SF2">
    <property type="entry name" value="KYNURENINE 3-MONOOXYGENASE"/>
    <property type="match status" value="1"/>
</dbReference>
<name>A0A8J4FBK2_9CHLO</name>
<evidence type="ECO:0000256" key="7">
    <source>
        <dbReference type="SAM" id="MobiDB-lite"/>
    </source>
</evidence>
<keyword evidence="6" id="KW-0503">Monooxygenase</keyword>
<feature type="domain" description="FAD-binding" evidence="8">
    <location>
        <begin position="85"/>
        <end position="273"/>
    </location>
</feature>
<sequence>MPQVTLRPDGPTGLSRAARHRKLYSASLPATVTYLKFRFISHLPASRCDVRCLARKGPAMRQTAASAGAAVIGLPSSNTGSLQICDALIVGAGPAGLGAALLLAERQGWERIVVLEKRPSIDMEDQDKSYVYGIDWRGFSLVDAVGLYSALEAVSIPNNRKPIHEIMPDGKVKEIQFSKPQKGRRSSVWLPRRAFLTTLYRGLTEVEQTGRVKLLNNVTVTSIHLENSSGGSGGSTPIVVCACDNATGQEVRFAPRLLVGADGMNSDVRRALSEWAPKAGLPDDHFSPVVRDSPSAGIRFKSMPLPPNPTFRKTQQQPHPKSRSFPASFFSALFGRAGGSAKSEGNVHSATTDAPMDMTRANIVVGVKAPQNRAMWFGIFPVVDPAATRTITVVAPAEHVFWSLTTGPQLGAFLQDSFPQLDISSLFTQQQLDAVAASRGGAFPRPQYLRHFTAVMPAVRDAHAAEASAGAALRNGMADPNDARDSQIISGISRSASAAASAEASPTGGSEAAPTAPAVNSSSAHSCGVALLGDAVHCFPPDLGQGVNSTAMDVLALAKALDEASGDLARALPLYEARQAPEAAALVDLTRFGSPFQYRQDKFRGALWFINFFLRKLLSQLAPWVFSPQVVSLLTQTTYSYTEVQKRVHETTRRIWAMAGVMAALLATFMLKSAKAAASTAAMTAAIGV</sequence>
<evidence type="ECO:0000256" key="5">
    <source>
        <dbReference type="ARBA" id="ARBA00023002"/>
    </source>
</evidence>
<dbReference type="SUPFAM" id="SSF51905">
    <property type="entry name" value="FAD/NAD(P)-binding domain"/>
    <property type="match status" value="1"/>
</dbReference>
<proteinExistence type="predicted"/>
<evidence type="ECO:0000259" key="8">
    <source>
        <dbReference type="Pfam" id="PF01494"/>
    </source>
</evidence>
<dbReference type="GO" id="GO:0070189">
    <property type="term" value="P:kynurenine metabolic process"/>
    <property type="evidence" value="ECO:0007669"/>
    <property type="project" value="TreeGrafter"/>
</dbReference>
<keyword evidence="4" id="KW-0521">NADP</keyword>
<dbReference type="EMBL" id="BNCO01000110">
    <property type="protein sequence ID" value="GIL68122.1"/>
    <property type="molecule type" value="Genomic_DNA"/>
</dbReference>
<dbReference type="InterPro" id="IPR002938">
    <property type="entry name" value="FAD-bd"/>
</dbReference>
<dbReference type="AlphaFoldDB" id="A0A8J4FBK2"/>
<keyword evidence="3" id="KW-0274">FAD</keyword>
<dbReference type="Proteomes" id="UP000747399">
    <property type="component" value="Unassembled WGS sequence"/>
</dbReference>
<feature type="domain" description="FAD-binding" evidence="8">
    <location>
        <begin position="477"/>
        <end position="588"/>
    </location>
</feature>